<feature type="transmembrane region" description="Helical" evidence="6">
    <location>
        <begin position="197"/>
        <end position="219"/>
    </location>
</feature>
<evidence type="ECO:0000256" key="3">
    <source>
        <dbReference type="ARBA" id="ARBA00022692"/>
    </source>
</evidence>
<dbReference type="Pfam" id="PF13520">
    <property type="entry name" value="AA_permease_2"/>
    <property type="match status" value="1"/>
</dbReference>
<evidence type="ECO:0000256" key="5">
    <source>
        <dbReference type="ARBA" id="ARBA00023136"/>
    </source>
</evidence>
<evidence type="ECO:0008006" key="9">
    <source>
        <dbReference type="Google" id="ProtNLM"/>
    </source>
</evidence>
<feature type="transmembrane region" description="Helical" evidence="6">
    <location>
        <begin position="441"/>
        <end position="464"/>
    </location>
</feature>
<dbReference type="EMBL" id="LT555210">
    <property type="protein sequence ID" value="SAM09818.1"/>
    <property type="molecule type" value="Genomic_DNA"/>
</dbReference>
<feature type="transmembrane region" description="Helical" evidence="6">
    <location>
        <begin position="43"/>
        <end position="64"/>
    </location>
</feature>
<gene>
    <name evidence="7" type="primary">ABSGL_15527.1 scaffold 17607</name>
</gene>
<dbReference type="Proteomes" id="UP000078561">
    <property type="component" value="Unassembled WGS sequence"/>
</dbReference>
<feature type="transmembrane region" description="Helical" evidence="6">
    <location>
        <begin position="274"/>
        <end position="298"/>
    </location>
</feature>
<accession>A0A168TC00</accession>
<dbReference type="GO" id="GO:0022857">
    <property type="term" value="F:transmembrane transporter activity"/>
    <property type="evidence" value="ECO:0007669"/>
    <property type="project" value="InterPro"/>
</dbReference>
<dbReference type="AlphaFoldDB" id="A0A168TC00"/>
<dbReference type="OMA" id="ILYMINS"/>
<dbReference type="InParanoid" id="A0A168TC00"/>
<keyword evidence="5 6" id="KW-0472">Membrane</keyword>
<dbReference type="STRING" id="4829.A0A168TC00"/>
<dbReference type="Gene3D" id="1.20.1740.10">
    <property type="entry name" value="Amino acid/polyamine transporter I"/>
    <property type="match status" value="1"/>
</dbReference>
<feature type="transmembrane region" description="Helical" evidence="6">
    <location>
        <begin position="131"/>
        <end position="156"/>
    </location>
</feature>
<feature type="transmembrane region" description="Helical" evidence="6">
    <location>
        <begin position="168"/>
        <end position="191"/>
    </location>
</feature>
<dbReference type="PIRSF" id="PIRSF006060">
    <property type="entry name" value="AA_transporter"/>
    <property type="match status" value="1"/>
</dbReference>
<name>A0A168TC00_ABSGL</name>
<sequence length="527" mass="57332">MSSIDNEKVERIEVAGHPPMNADEALLHKLGYKQDLSRSISGFSNFAIAFSCCSVLSGLTPLWGDAMNDAGSMGVIWGWVITGVMTTLVACSLAEICSAYPTTGGLYFWVSRLATSEWVPLACWLTGWYNWIGLCFGITSIDLGLAQFIASVINIWQPNVETSVYMQYGLFVGILLVHGILNSVAVSWTGVMNQGAFFANMAGILIIVIAGLAVTHPLATGDFVFTQFYNGSGFENSGYAFLLVILQSQYTLSGYDSAAHMSEETKNSQKGSPYGILIAVVSNAVSGLVFLIAVSFMVQNFDQQISSENAISPQMAQVFLDGVGPAWTMVFLIFVMLSIFFSGSALTLGSSRMVYAFARDGAMPFSSYLHSLHPVTKSPVYAVWFNVLVAGIVGVLYMINSTAYSAIVSVNTIGSQLSYFVPIILRITVSRTSFVPGPWHLGRFSTVVGAISCAWILFTCALFICPTEWPVTADNMNYAIVPFAFVMLLSTGYFVIWGRKWFKGPVRVVDGEEVIVEEDDNVIPVKQ</sequence>
<comment type="subcellular location">
    <subcellularLocation>
        <location evidence="1">Membrane</location>
        <topology evidence="1">Multi-pass membrane protein</topology>
    </subcellularLocation>
</comment>
<feature type="transmembrane region" description="Helical" evidence="6">
    <location>
        <begin position="380"/>
        <end position="399"/>
    </location>
</feature>
<feature type="transmembrane region" description="Helical" evidence="6">
    <location>
        <begin position="405"/>
        <end position="429"/>
    </location>
</feature>
<dbReference type="PANTHER" id="PTHR45649">
    <property type="entry name" value="AMINO-ACID PERMEASE BAT1"/>
    <property type="match status" value="1"/>
</dbReference>
<reference evidence="7" key="1">
    <citation type="submission" date="2016-04" db="EMBL/GenBank/DDBJ databases">
        <authorList>
            <person name="Evans L.H."/>
            <person name="Alamgir A."/>
            <person name="Owens N."/>
            <person name="Weber N.D."/>
            <person name="Virtaneva K."/>
            <person name="Barbian K."/>
            <person name="Babar A."/>
            <person name="Rosenke K."/>
        </authorList>
    </citation>
    <scope>NUCLEOTIDE SEQUENCE [LARGE SCALE GENOMIC DNA]</scope>
    <source>
        <strain evidence="7">CBS 101.48</strain>
    </source>
</reference>
<feature type="transmembrane region" description="Helical" evidence="6">
    <location>
        <begin position="326"/>
        <end position="349"/>
    </location>
</feature>
<keyword evidence="4 6" id="KW-1133">Transmembrane helix</keyword>
<evidence type="ECO:0000256" key="6">
    <source>
        <dbReference type="SAM" id="Phobius"/>
    </source>
</evidence>
<keyword evidence="3 6" id="KW-0812">Transmembrane</keyword>
<dbReference type="InterPro" id="IPR002293">
    <property type="entry name" value="AA/rel_permease1"/>
</dbReference>
<proteinExistence type="predicted"/>
<organism evidence="7">
    <name type="scientific">Absidia glauca</name>
    <name type="common">Pin mould</name>
    <dbReference type="NCBI Taxonomy" id="4829"/>
    <lineage>
        <taxon>Eukaryota</taxon>
        <taxon>Fungi</taxon>
        <taxon>Fungi incertae sedis</taxon>
        <taxon>Mucoromycota</taxon>
        <taxon>Mucoromycotina</taxon>
        <taxon>Mucoromycetes</taxon>
        <taxon>Mucorales</taxon>
        <taxon>Cunninghamellaceae</taxon>
        <taxon>Absidia</taxon>
    </lineage>
</organism>
<evidence type="ECO:0000313" key="8">
    <source>
        <dbReference type="Proteomes" id="UP000078561"/>
    </source>
</evidence>
<dbReference type="FunCoup" id="A0A168TC00">
    <property type="interactions" value="25"/>
</dbReference>
<dbReference type="PANTHER" id="PTHR45649:SF26">
    <property type="entry name" value="OS04G0435100 PROTEIN"/>
    <property type="match status" value="1"/>
</dbReference>
<feature type="transmembrane region" description="Helical" evidence="6">
    <location>
        <begin position="476"/>
        <end position="497"/>
    </location>
</feature>
<keyword evidence="8" id="KW-1185">Reference proteome</keyword>
<evidence type="ECO:0000256" key="1">
    <source>
        <dbReference type="ARBA" id="ARBA00004141"/>
    </source>
</evidence>
<evidence type="ECO:0000256" key="2">
    <source>
        <dbReference type="ARBA" id="ARBA00022448"/>
    </source>
</evidence>
<keyword evidence="2" id="KW-0813">Transport</keyword>
<protein>
    <recommendedName>
        <fullName evidence="9">Amino acid permease/ SLC12A domain-containing protein</fullName>
    </recommendedName>
</protein>
<evidence type="ECO:0000313" key="7">
    <source>
        <dbReference type="EMBL" id="SAM09818.1"/>
    </source>
</evidence>
<dbReference type="GO" id="GO:0016020">
    <property type="term" value="C:membrane"/>
    <property type="evidence" value="ECO:0007669"/>
    <property type="project" value="UniProtKB-SubCell"/>
</dbReference>
<dbReference type="OrthoDB" id="10054429at2759"/>
<feature type="transmembrane region" description="Helical" evidence="6">
    <location>
        <begin position="76"/>
        <end position="94"/>
    </location>
</feature>
<evidence type="ECO:0000256" key="4">
    <source>
        <dbReference type="ARBA" id="ARBA00022989"/>
    </source>
</evidence>